<dbReference type="EMBL" id="JACAZH010000002">
    <property type="protein sequence ID" value="KAF7374099.1"/>
    <property type="molecule type" value="Genomic_DNA"/>
</dbReference>
<dbReference type="Proteomes" id="UP000623467">
    <property type="component" value="Unassembled WGS sequence"/>
</dbReference>
<evidence type="ECO:0000256" key="2">
    <source>
        <dbReference type="ARBA" id="ARBA00022448"/>
    </source>
</evidence>
<dbReference type="InterPro" id="IPR020846">
    <property type="entry name" value="MFS_dom"/>
</dbReference>
<feature type="transmembrane region" description="Helical" evidence="7">
    <location>
        <begin position="73"/>
        <end position="92"/>
    </location>
</feature>
<feature type="transmembrane region" description="Helical" evidence="7">
    <location>
        <begin position="495"/>
        <end position="515"/>
    </location>
</feature>
<feature type="transmembrane region" description="Helical" evidence="7">
    <location>
        <begin position="224"/>
        <end position="246"/>
    </location>
</feature>
<evidence type="ECO:0000259" key="8">
    <source>
        <dbReference type="PROSITE" id="PS50850"/>
    </source>
</evidence>
<evidence type="ECO:0000256" key="7">
    <source>
        <dbReference type="SAM" id="Phobius"/>
    </source>
</evidence>
<comment type="subcellular location">
    <subcellularLocation>
        <location evidence="1">Membrane</location>
        <topology evidence="1">Multi-pass membrane protein</topology>
    </subcellularLocation>
</comment>
<feature type="transmembrane region" description="Helical" evidence="7">
    <location>
        <begin position="33"/>
        <end position="53"/>
    </location>
</feature>
<dbReference type="Gene3D" id="1.20.1250.20">
    <property type="entry name" value="MFS general substrate transporter like domains"/>
    <property type="match status" value="1"/>
</dbReference>
<organism evidence="9 10">
    <name type="scientific">Mycena sanguinolenta</name>
    <dbReference type="NCBI Taxonomy" id="230812"/>
    <lineage>
        <taxon>Eukaryota</taxon>
        <taxon>Fungi</taxon>
        <taxon>Dikarya</taxon>
        <taxon>Basidiomycota</taxon>
        <taxon>Agaricomycotina</taxon>
        <taxon>Agaricomycetes</taxon>
        <taxon>Agaricomycetidae</taxon>
        <taxon>Agaricales</taxon>
        <taxon>Marasmiineae</taxon>
        <taxon>Mycenaceae</taxon>
        <taxon>Mycena</taxon>
    </lineage>
</organism>
<evidence type="ECO:0000256" key="4">
    <source>
        <dbReference type="ARBA" id="ARBA00022989"/>
    </source>
</evidence>
<protein>
    <submittedName>
        <fullName evidence="9">Major facilitator superfamily multidrug-resistance DHA1 sub-family</fullName>
    </submittedName>
</protein>
<sequence length="522" mass="56150">MSNDGIMTENESQPQSQNTTALVTGTPIPKLQLFIVLLIQFAEPVTGLVIYPFVVQFVRESGVTRGDETKSGIYAGLSLLFFISEALTVYQFGRLADIYGRRPVLLLAPLGLGLCMLGFGLSKSFWTLLVLRCAQGAFNGSIGVAKTVLSEISDPTNVADIFSFLPLRWSLGATLRQVFLLFCMSSSAMINTPHSPFVGGLLANAATKWPSSLGKIGLLRIYPYFLPCALAASVAFAGSIFAFYGLREVTTEWIVHLEKGTEYSLAEQTLLSAIERSKCRRGNRRPTETDPLLGVESPNLILCSSNIPPVSELFTREVRIAVLNNGMLCLCDMAAETLIPLVYSTPIALGGLGMKPHDIGVIFGLCAVGNAILQAFLGGRLIRYFGPRRIFIAAFCALTIVFSLYPPLSAAAHRAGRIDTSVSVLIALQLGSMCVMYFAYAAAMLFIIDSAPSRASIGTIVGFAQIVATISRAVAPSLASSLFLFSVKYNLIGGYMAYIALGGITLLAIRCALMLPCRLTSH</sequence>
<evidence type="ECO:0000256" key="3">
    <source>
        <dbReference type="ARBA" id="ARBA00022692"/>
    </source>
</evidence>
<evidence type="ECO:0000256" key="6">
    <source>
        <dbReference type="SAM" id="MobiDB-lite"/>
    </source>
</evidence>
<dbReference type="InterPro" id="IPR011701">
    <property type="entry name" value="MFS"/>
</dbReference>
<dbReference type="PROSITE" id="PS50850">
    <property type="entry name" value="MFS"/>
    <property type="match status" value="1"/>
</dbReference>
<dbReference type="GO" id="GO:0022857">
    <property type="term" value="F:transmembrane transporter activity"/>
    <property type="evidence" value="ECO:0007669"/>
    <property type="project" value="InterPro"/>
</dbReference>
<feature type="transmembrane region" description="Helical" evidence="7">
    <location>
        <begin position="426"/>
        <end position="448"/>
    </location>
</feature>
<feature type="domain" description="Major facilitator superfamily (MFS) profile" evidence="8">
    <location>
        <begin position="32"/>
        <end position="520"/>
    </location>
</feature>
<keyword evidence="10" id="KW-1185">Reference proteome</keyword>
<feature type="transmembrane region" description="Helical" evidence="7">
    <location>
        <begin position="455"/>
        <end position="475"/>
    </location>
</feature>
<feature type="transmembrane region" description="Helical" evidence="7">
    <location>
        <begin position="104"/>
        <end position="122"/>
    </location>
</feature>
<dbReference type="OrthoDB" id="419616at2759"/>
<name>A0A8H6ZAT1_9AGAR</name>
<keyword evidence="2" id="KW-0813">Transport</keyword>
<dbReference type="SUPFAM" id="SSF103473">
    <property type="entry name" value="MFS general substrate transporter"/>
    <property type="match status" value="1"/>
</dbReference>
<gene>
    <name evidence="9" type="ORF">MSAN_00291000</name>
</gene>
<feature type="transmembrane region" description="Helical" evidence="7">
    <location>
        <begin position="390"/>
        <end position="406"/>
    </location>
</feature>
<proteinExistence type="predicted"/>
<keyword evidence="4 7" id="KW-1133">Transmembrane helix</keyword>
<keyword evidence="5 7" id="KW-0472">Membrane</keyword>
<dbReference type="GO" id="GO:0016020">
    <property type="term" value="C:membrane"/>
    <property type="evidence" value="ECO:0007669"/>
    <property type="project" value="UniProtKB-SubCell"/>
</dbReference>
<feature type="transmembrane region" description="Helical" evidence="7">
    <location>
        <begin position="359"/>
        <end position="378"/>
    </location>
</feature>
<evidence type="ECO:0000256" key="1">
    <source>
        <dbReference type="ARBA" id="ARBA00004141"/>
    </source>
</evidence>
<comment type="caution">
    <text evidence="9">The sequence shown here is derived from an EMBL/GenBank/DDBJ whole genome shotgun (WGS) entry which is preliminary data.</text>
</comment>
<evidence type="ECO:0000313" key="9">
    <source>
        <dbReference type="EMBL" id="KAF7374099.1"/>
    </source>
</evidence>
<evidence type="ECO:0000313" key="10">
    <source>
        <dbReference type="Proteomes" id="UP000623467"/>
    </source>
</evidence>
<feature type="transmembrane region" description="Helical" evidence="7">
    <location>
        <begin position="178"/>
        <end position="203"/>
    </location>
</feature>
<keyword evidence="3 7" id="KW-0812">Transmembrane</keyword>
<evidence type="ECO:0000256" key="5">
    <source>
        <dbReference type="ARBA" id="ARBA00023136"/>
    </source>
</evidence>
<dbReference type="AlphaFoldDB" id="A0A8H6ZAT1"/>
<dbReference type="PANTHER" id="PTHR23504">
    <property type="entry name" value="MAJOR FACILITATOR SUPERFAMILY DOMAIN-CONTAINING PROTEIN 10"/>
    <property type="match status" value="1"/>
</dbReference>
<feature type="region of interest" description="Disordered" evidence="6">
    <location>
        <begin position="1"/>
        <end position="20"/>
    </location>
</feature>
<dbReference type="Pfam" id="PF07690">
    <property type="entry name" value="MFS_1"/>
    <property type="match status" value="1"/>
</dbReference>
<accession>A0A8H6ZAT1</accession>
<reference evidence="9" key="1">
    <citation type="submission" date="2020-05" db="EMBL/GenBank/DDBJ databases">
        <title>Mycena genomes resolve the evolution of fungal bioluminescence.</title>
        <authorList>
            <person name="Tsai I.J."/>
        </authorList>
    </citation>
    <scope>NUCLEOTIDE SEQUENCE</scope>
    <source>
        <strain evidence="9">160909Yilan</strain>
    </source>
</reference>
<dbReference type="PANTHER" id="PTHR23504:SF15">
    <property type="entry name" value="MAJOR FACILITATOR SUPERFAMILY (MFS) PROFILE DOMAIN-CONTAINING PROTEIN"/>
    <property type="match status" value="1"/>
</dbReference>
<dbReference type="InterPro" id="IPR036259">
    <property type="entry name" value="MFS_trans_sf"/>
</dbReference>